<name>C5IHR7_9CAUD</name>
<gene>
    <name evidence="11" type="ORF">BcepIL02_gp75</name>
</gene>
<keyword evidence="10" id="KW-1015">Disulfide bond</keyword>
<evidence type="ECO:0000256" key="4">
    <source>
        <dbReference type="ARBA" id="ARBA00022852"/>
    </source>
</evidence>
<evidence type="ECO:0000313" key="12">
    <source>
        <dbReference type="Proteomes" id="UP000001481"/>
    </source>
</evidence>
<feature type="coiled-coil region" evidence="10">
    <location>
        <begin position="45"/>
        <end position="101"/>
    </location>
</feature>
<evidence type="ECO:0000256" key="1">
    <source>
        <dbReference type="ARBA" id="ARBA00022445"/>
    </source>
</evidence>
<organism evidence="11 12">
    <name type="scientific">Burkholderia phage BcepIL02</name>
    <dbReference type="NCBI Taxonomy" id="2886898"/>
    <lineage>
        <taxon>Viruses</taxon>
        <taxon>Duplodnaviria</taxon>
        <taxon>Heunggongvirae</taxon>
        <taxon>Uroviricota</taxon>
        <taxon>Caudoviricetes</taxon>
        <taxon>Lessievirus</taxon>
        <taxon>Lessievirus bcepil02</taxon>
    </lineage>
</organism>
<evidence type="ECO:0000313" key="11">
    <source>
        <dbReference type="EMBL" id="ACR15068.1"/>
    </source>
</evidence>
<dbReference type="EMBL" id="FJ937737">
    <property type="protein sequence ID" value="ACR15068.1"/>
    <property type="molecule type" value="Genomic_DNA"/>
</dbReference>
<comment type="subunit">
    <text evidence="10">Homodimer; disulfide-linked. Interacts (via C-terminus) with the spanin outer lipoprotein subunit (via C-terminus). Part of the spanin complex which spans the entire periplasmic space. The spanin complex is composed of one homodimer of the i-spanin linked by intermolecular disulfide bonds involving two Cys residues and one homodimer of the o-spanin covalently linked by an intermolecular disulfide bond involving one Cys.</text>
</comment>
<comment type="domain">
    <text evidence="10">The coiled coil region is probably involved in host membrane fusion leading to lysis.</text>
</comment>
<keyword evidence="6" id="KW-0735">Signal-anchor</keyword>
<evidence type="ECO:0000256" key="2">
    <source>
        <dbReference type="ARBA" id="ARBA00022511"/>
    </source>
</evidence>
<evidence type="ECO:0000256" key="9">
    <source>
        <dbReference type="ARBA" id="ARBA00023142"/>
    </source>
</evidence>
<feature type="disulfide bond" description="Interchain" evidence="10">
    <location>
        <position position="166"/>
    </location>
</feature>
<protein>
    <recommendedName>
        <fullName evidence="10">Spanin, inner membrane subunit</fullName>
        <shortName evidence="10">i-spanin</shortName>
    </recommendedName>
    <alternativeName>
        <fullName evidence="10">Lysis protein Rz</fullName>
    </alternativeName>
</protein>
<dbReference type="HAMAP" id="MF_04137">
    <property type="entry name" value="I_SPANIN_LAMBDA"/>
    <property type="match status" value="1"/>
</dbReference>
<evidence type="ECO:0000256" key="7">
    <source>
        <dbReference type="ARBA" id="ARBA00022989"/>
    </source>
</evidence>
<keyword evidence="2" id="KW-1032">Host cell membrane</keyword>
<feature type="disulfide bond" description="Interchain" evidence="10">
    <location>
        <position position="108"/>
    </location>
</feature>
<dbReference type="RefSeq" id="YP_002922747.1">
    <property type="nucleotide sequence ID" value="NC_012743.2"/>
</dbReference>
<dbReference type="GO" id="GO:0020002">
    <property type="term" value="C:host cell plasma membrane"/>
    <property type="evidence" value="ECO:0007669"/>
    <property type="project" value="UniProtKB-UniRule"/>
</dbReference>
<comment type="similarity">
    <text evidence="10">Belongs to the Lambdavirus i-spanin family.</text>
</comment>
<keyword evidence="12" id="KW-1185">Reference proteome</keyword>
<keyword evidence="10" id="KW-1188">Viral release from host cell</keyword>
<dbReference type="GO" id="GO:0044659">
    <property type="term" value="P:viral release from host cell by cytolysis"/>
    <property type="evidence" value="ECO:0007669"/>
    <property type="project" value="UniProtKB-UniRule"/>
</dbReference>
<keyword evidence="1" id="KW-1030">Host cell inner membrane</keyword>
<evidence type="ECO:0000256" key="5">
    <source>
        <dbReference type="ARBA" id="ARBA00022870"/>
    </source>
</evidence>
<dbReference type="GeneID" id="7943959"/>
<evidence type="ECO:0000256" key="10">
    <source>
        <dbReference type="HAMAP-Rule" id="MF_04137"/>
    </source>
</evidence>
<keyword evidence="9 10" id="KW-0578">Host cell lysis by virus</keyword>
<keyword evidence="5" id="KW-1043">Host membrane</keyword>
<proteinExistence type="inferred from homology"/>
<keyword evidence="7" id="KW-1133">Transmembrane helix</keyword>
<keyword evidence="3" id="KW-0812">Transmembrane</keyword>
<dbReference type="Pfam" id="PF03245">
    <property type="entry name" value="Phage_lysis"/>
    <property type="match status" value="1"/>
</dbReference>
<reference evidence="11 12" key="1">
    <citation type="journal article" date="2011" name="J. Bacteriol.">
        <title>Genomes and Characterization of Phages Bcep22 and BcepIL02, Founders of a Novel Phage Type in Burkholderia cenocepacia.</title>
        <authorList>
            <person name="Gill J.J."/>
            <person name="Summer E.J."/>
            <person name="Russell W.K."/>
            <person name="Cologna S.M."/>
            <person name="Carlile T.M."/>
            <person name="Fuller A.C."/>
            <person name="Kitsopoulos K."/>
            <person name="Mebane L.M."/>
            <person name="Parkinson B.N."/>
            <person name="Sullivan D."/>
            <person name="Carmody L.A."/>
            <person name="Gonzalez C.F."/>
            <person name="Lipuma J.J."/>
            <person name="Young R."/>
        </authorList>
    </citation>
    <scope>NUCLEOTIDE SEQUENCE [LARGE SCALE GENOMIC DNA]</scope>
</reference>
<keyword evidence="4 10" id="KW-0204">Cytolysis</keyword>
<evidence type="ECO:0000256" key="8">
    <source>
        <dbReference type="ARBA" id="ARBA00023136"/>
    </source>
</evidence>
<keyword evidence="10" id="KW-0175">Coiled coil</keyword>
<evidence type="ECO:0000256" key="3">
    <source>
        <dbReference type="ARBA" id="ARBA00022692"/>
    </source>
</evidence>
<dbReference type="TCDB" id="1.M.1.1.2">
    <property type="family name" value="the rz/rz1 spanin1 (rz(1)) family"/>
</dbReference>
<dbReference type="OrthoDB" id="26764at10239"/>
<dbReference type="Proteomes" id="UP000001481">
    <property type="component" value="Segment"/>
</dbReference>
<evidence type="ECO:0000256" key="6">
    <source>
        <dbReference type="ARBA" id="ARBA00022968"/>
    </source>
</evidence>
<comment type="function">
    <text evidence="10">Component of the spanin complex that disrupts the host outer membrane and participates in cell lysis during virus exit. The spanin complex conducts the final step in host lysis by disrupting the outer membrane after holin and endolysin action have permeabilized the inner membrane and degraded the host peptidoglycans. Host outer membrane disruption is due to local fusion between the inner and outer membrane performed by the spanin complex.</text>
</comment>
<accession>C5IHR7</accession>
<sequence>MIPTQAKAIAALAVAALLFGAGWMVRGWRADAEVSALKADHALEAKRLSDAATEASEKARQIESDWQQSVAELDRQHTKEMQDAKQENERLRAAVDAGAVQLRVRAKCPAAPARDVRGAAAAPGVDDDGTVELDAGARQHYFALRDGIKHDREVILGLQGYVRDVCLAPRQ</sequence>
<dbReference type="InterPro" id="IPR004929">
    <property type="entry name" value="I-spanin"/>
</dbReference>
<keyword evidence="8" id="KW-0472">Membrane</keyword>
<dbReference type="KEGG" id="vg:7943959"/>